<feature type="non-terminal residue" evidence="5">
    <location>
        <position position="1"/>
    </location>
</feature>
<organism evidence="5">
    <name type="scientific">Rhipicephalus sanguineus</name>
    <name type="common">Brown dog tick</name>
    <name type="synonym">Ixodes sanguineus</name>
    <dbReference type="NCBI Taxonomy" id="34632"/>
    <lineage>
        <taxon>Eukaryota</taxon>
        <taxon>Metazoa</taxon>
        <taxon>Ecdysozoa</taxon>
        <taxon>Arthropoda</taxon>
        <taxon>Chelicerata</taxon>
        <taxon>Arachnida</taxon>
        <taxon>Acari</taxon>
        <taxon>Parasitiformes</taxon>
        <taxon>Ixodida</taxon>
        <taxon>Ixodoidea</taxon>
        <taxon>Ixodidae</taxon>
        <taxon>Rhipicephalinae</taxon>
        <taxon>Rhipicephalus</taxon>
        <taxon>Rhipicephalus</taxon>
    </lineage>
</organism>
<accession>C9W1U2</accession>
<proteinExistence type="evidence at transcript level"/>
<dbReference type="InterPro" id="IPR036880">
    <property type="entry name" value="Kunitz_BPTI_sf"/>
</dbReference>
<evidence type="ECO:0000256" key="3">
    <source>
        <dbReference type="ARBA" id="ARBA00023157"/>
    </source>
</evidence>
<keyword evidence="1" id="KW-0646">Protease inhibitor</keyword>
<evidence type="ECO:0000313" key="5">
    <source>
        <dbReference type="EMBL" id="ACX54039.1"/>
    </source>
</evidence>
<dbReference type="PROSITE" id="PS50279">
    <property type="entry name" value="BPTI_KUNITZ_2"/>
    <property type="match status" value="2"/>
</dbReference>
<dbReference type="OrthoDB" id="4473401at2759"/>
<dbReference type="InterPro" id="IPR002223">
    <property type="entry name" value="Kunitz_BPTI"/>
</dbReference>
<dbReference type="PANTHER" id="PTHR10083">
    <property type="entry name" value="KUNITZ-TYPE PROTEASE INHIBITOR-RELATED"/>
    <property type="match status" value="1"/>
</dbReference>
<name>C9W1U2_RHISA</name>
<dbReference type="Gene3D" id="4.10.410.10">
    <property type="entry name" value="Pancreatic trypsin inhibitor Kunitz domain"/>
    <property type="match status" value="2"/>
</dbReference>
<reference evidence="5" key="1">
    <citation type="journal article" date="2010" name="BMC Genomics">
        <title>An insight into the sialotranscriptome of the brown dog tick, Rhipicephalus sanguineus.</title>
        <authorList>
            <person name="Anatriello E."/>
            <person name="Ribeiro J.M."/>
            <person name="de Miranda-Santos I.K."/>
            <person name="Brandao L.G."/>
            <person name="Anderson J.M."/>
            <person name="Valenzuela J.G."/>
            <person name="Maruyama S.R."/>
            <person name="Silva J.S."/>
            <person name="Ferreira B.R."/>
        </authorList>
    </citation>
    <scope>NUCLEOTIDE SEQUENCE</scope>
    <source>
        <tissue evidence="5">Salivary glands</tissue>
    </source>
</reference>
<dbReference type="PANTHER" id="PTHR10083:SF374">
    <property type="entry name" value="BPTI_KUNITZ INHIBITOR DOMAIN-CONTAINING PROTEIN"/>
    <property type="match status" value="1"/>
</dbReference>
<keyword evidence="2" id="KW-0722">Serine protease inhibitor</keyword>
<reference evidence="5" key="2">
    <citation type="journal article" date="2013" name="Ticks Tick Borne Dis.">
        <title>Proteome of Rhipicephalus sanguineus tick saliva induced by the secretagogues pilocarpine and dopamine.</title>
        <authorList>
            <person name="Oliveira C.J."/>
            <person name="Anatriello E."/>
            <person name="de Miranda-Santos I.K."/>
            <person name="Francischetti I.M."/>
            <person name="Sa-Nunes A."/>
            <person name="Ferreira B.R."/>
            <person name="Ribeiro J.M."/>
        </authorList>
    </citation>
    <scope>NUCLEOTIDE SEQUENCE</scope>
    <source>
        <tissue evidence="5">Salivary glands</tissue>
    </source>
</reference>
<feature type="domain" description="BPTI/Kunitz inhibitor" evidence="4">
    <location>
        <begin position="62"/>
        <end position="124"/>
    </location>
</feature>
<dbReference type="Pfam" id="PF00014">
    <property type="entry name" value="Kunitz_BPTI"/>
    <property type="match status" value="2"/>
</dbReference>
<dbReference type="GO" id="GO:0004867">
    <property type="term" value="F:serine-type endopeptidase inhibitor activity"/>
    <property type="evidence" value="ECO:0007669"/>
    <property type="project" value="UniProtKB-KW"/>
</dbReference>
<keyword evidence="3" id="KW-1015">Disulfide bond</keyword>
<dbReference type="AlphaFoldDB" id="C9W1U2"/>
<feature type="domain" description="BPTI/Kunitz inhibitor" evidence="4">
    <location>
        <begin position="12"/>
        <end position="66"/>
    </location>
</feature>
<dbReference type="VEuPathDB" id="VectorBase:RSAN_028585"/>
<evidence type="ECO:0000259" key="4">
    <source>
        <dbReference type="PROSITE" id="PS50279"/>
    </source>
</evidence>
<dbReference type="GO" id="GO:0005615">
    <property type="term" value="C:extracellular space"/>
    <property type="evidence" value="ECO:0007669"/>
    <property type="project" value="TreeGrafter"/>
</dbReference>
<sequence>LSEARRGKINPCNLGIKEATGMCHDGKIEERWGYNSSAQTCVKFFSASCDRHPNKFETAKKCLQTCNAESQCLKNREYSPLGLLTYYYFDANATQCKETKIVFPRGTSTKKNRFKKKEECENKCMPSRIYIVKSHSVNYYN</sequence>
<dbReference type="SMART" id="SM00131">
    <property type="entry name" value="KU"/>
    <property type="match status" value="2"/>
</dbReference>
<protein>
    <submittedName>
        <fullName evidence="5">Putative salivary protein</fullName>
    </submittedName>
</protein>
<evidence type="ECO:0000256" key="1">
    <source>
        <dbReference type="ARBA" id="ARBA00022690"/>
    </source>
</evidence>
<dbReference type="InterPro" id="IPR050098">
    <property type="entry name" value="TFPI/VKTCI-like"/>
</dbReference>
<dbReference type="SUPFAM" id="SSF57362">
    <property type="entry name" value="BPTI-like"/>
    <property type="match status" value="2"/>
</dbReference>
<evidence type="ECO:0000256" key="2">
    <source>
        <dbReference type="ARBA" id="ARBA00022900"/>
    </source>
</evidence>
<dbReference type="EMBL" id="EZ406244">
    <property type="protein sequence ID" value="ACX54039.1"/>
    <property type="molecule type" value="mRNA"/>
</dbReference>